<name>A0ABN9FM11_9NEOB</name>
<dbReference type="EMBL" id="CATNWA010016924">
    <property type="protein sequence ID" value="CAI9596448.1"/>
    <property type="molecule type" value="Genomic_DNA"/>
</dbReference>
<reference evidence="2" key="1">
    <citation type="submission" date="2023-05" db="EMBL/GenBank/DDBJ databases">
        <authorList>
            <person name="Stuckert A."/>
        </authorList>
    </citation>
    <scope>NUCLEOTIDE SEQUENCE</scope>
</reference>
<evidence type="ECO:0000313" key="2">
    <source>
        <dbReference type="EMBL" id="CAI9596448.1"/>
    </source>
</evidence>
<protein>
    <submittedName>
        <fullName evidence="2">Uncharacterized protein</fullName>
    </submittedName>
</protein>
<feature type="compositionally biased region" description="Polar residues" evidence="1">
    <location>
        <begin position="1"/>
        <end position="17"/>
    </location>
</feature>
<comment type="caution">
    <text evidence="2">The sequence shown here is derived from an EMBL/GenBank/DDBJ whole genome shotgun (WGS) entry which is preliminary data.</text>
</comment>
<gene>
    <name evidence="2" type="ORF">SPARVUS_LOCUS12072547</name>
</gene>
<dbReference type="Proteomes" id="UP001162483">
    <property type="component" value="Unassembled WGS sequence"/>
</dbReference>
<feature type="region of interest" description="Disordered" evidence="1">
    <location>
        <begin position="1"/>
        <end position="25"/>
    </location>
</feature>
<evidence type="ECO:0000313" key="3">
    <source>
        <dbReference type="Proteomes" id="UP001162483"/>
    </source>
</evidence>
<keyword evidence="3" id="KW-1185">Reference proteome</keyword>
<sequence>MQSGKYRSAGNCQTQTQSGSSGSSGGMPYTTASYALHCTWCTWWLSCCCSHLLPLCYNPTNS</sequence>
<evidence type="ECO:0000256" key="1">
    <source>
        <dbReference type="SAM" id="MobiDB-lite"/>
    </source>
</evidence>
<accession>A0ABN9FM11</accession>
<proteinExistence type="predicted"/>
<organism evidence="2 3">
    <name type="scientific">Staurois parvus</name>
    <dbReference type="NCBI Taxonomy" id="386267"/>
    <lineage>
        <taxon>Eukaryota</taxon>
        <taxon>Metazoa</taxon>
        <taxon>Chordata</taxon>
        <taxon>Craniata</taxon>
        <taxon>Vertebrata</taxon>
        <taxon>Euteleostomi</taxon>
        <taxon>Amphibia</taxon>
        <taxon>Batrachia</taxon>
        <taxon>Anura</taxon>
        <taxon>Neobatrachia</taxon>
        <taxon>Ranoidea</taxon>
        <taxon>Ranidae</taxon>
        <taxon>Staurois</taxon>
    </lineage>
</organism>